<dbReference type="InterPro" id="IPR025966">
    <property type="entry name" value="OppC_N"/>
</dbReference>
<evidence type="ECO:0000256" key="4">
    <source>
        <dbReference type="ARBA" id="ARBA00022692"/>
    </source>
</evidence>
<accession>A0ABX8Z0K7</accession>
<gene>
    <name evidence="9" type="ORF">RHAB15C_0000729</name>
</gene>
<dbReference type="InterPro" id="IPR000515">
    <property type="entry name" value="MetI-like"/>
</dbReference>
<feature type="transmembrane region" description="Helical" evidence="7">
    <location>
        <begin position="225"/>
        <end position="250"/>
    </location>
</feature>
<dbReference type="InterPro" id="IPR050366">
    <property type="entry name" value="BP-dependent_transpt_permease"/>
</dbReference>
<keyword evidence="10" id="KW-1185">Reference proteome</keyword>
<sequence length="306" mass="34495">MNTDELFTPLTAIERDLLLDEKEEMPSTSSLCLTWGQLVKKKSALLGLSLLILLMIMAVIGPYLSPYKYYEINLPLRNQPPCRNYWFGTDDLGRDLFTRCWWGARISFFVGISASTIDLIIGVLYGVCAGFLGKKIEMRMMRMLDIFYSIPYLLFIILLITVIGSGVFTIILSLALIGWVNMARIVRSQILQIKQQGYVQAALALGATRWHIMRRHLIPNAVGSIMVTLTLTVPWAIFVEAFLSFLGLGVQAPTASLGMMIHDSLYAIRYYPWRLIVPSACISLSLLSLNLLAEGLREVLNPRHMQ</sequence>
<dbReference type="PANTHER" id="PTHR43386">
    <property type="entry name" value="OLIGOPEPTIDE TRANSPORT SYSTEM PERMEASE PROTEIN APPC"/>
    <property type="match status" value="1"/>
</dbReference>
<keyword evidence="5 7" id="KW-1133">Transmembrane helix</keyword>
<keyword evidence="2 7" id="KW-0813">Transport</keyword>
<dbReference type="Gene3D" id="1.10.3720.10">
    <property type="entry name" value="MetI-like"/>
    <property type="match status" value="1"/>
</dbReference>
<dbReference type="Proteomes" id="UP000822862">
    <property type="component" value="Chromosome"/>
</dbReference>
<organism evidence="9 10">
    <name type="scientific">Candidatus Rhabdochlamydia porcellionis</name>
    <dbReference type="NCBI Taxonomy" id="225148"/>
    <lineage>
        <taxon>Bacteria</taxon>
        <taxon>Pseudomonadati</taxon>
        <taxon>Chlamydiota</taxon>
        <taxon>Chlamydiia</taxon>
        <taxon>Parachlamydiales</taxon>
        <taxon>Candidatus Rhabdochlamydiaceae</taxon>
        <taxon>Candidatus Rhabdochlamydia</taxon>
    </lineage>
</organism>
<evidence type="ECO:0000259" key="8">
    <source>
        <dbReference type="PROSITE" id="PS50928"/>
    </source>
</evidence>
<protein>
    <submittedName>
        <fullName evidence="9">Oligopeptide transport system permease protein OppC</fullName>
    </submittedName>
</protein>
<feature type="transmembrane region" description="Helical" evidence="7">
    <location>
        <begin position="270"/>
        <end position="293"/>
    </location>
</feature>
<evidence type="ECO:0000256" key="1">
    <source>
        <dbReference type="ARBA" id="ARBA00004651"/>
    </source>
</evidence>
<dbReference type="PROSITE" id="PS50928">
    <property type="entry name" value="ABC_TM1"/>
    <property type="match status" value="1"/>
</dbReference>
<dbReference type="EMBL" id="CP075585">
    <property type="protein sequence ID" value="QZA58850.1"/>
    <property type="molecule type" value="Genomic_DNA"/>
</dbReference>
<reference evidence="9 10" key="1">
    <citation type="submission" date="2021-05" db="EMBL/GenBank/DDBJ databases">
        <title>Ecology and evolution of chlamydial symbionts of arthropods.</title>
        <authorList>
            <person name="Halter T."/>
            <person name="Sixt B.S."/>
            <person name="Toenshoff E.R."/>
            <person name="Koestlbacher S."/>
            <person name="Schulz F."/>
            <person name="Kostanjsek R."/>
            <person name="Collingro A."/>
            <person name="Hendrickx F."/>
            <person name="Horn M."/>
        </authorList>
    </citation>
    <scope>NUCLEOTIDE SEQUENCE [LARGE SCALE GENOMIC DNA]</scope>
    <source>
        <strain evidence="9 10">15C</strain>
    </source>
</reference>
<feature type="domain" description="ABC transmembrane type-1" evidence="8">
    <location>
        <begin position="104"/>
        <end position="293"/>
    </location>
</feature>
<comment type="similarity">
    <text evidence="7">Belongs to the binding-protein-dependent transport system permease family.</text>
</comment>
<dbReference type="Pfam" id="PF12911">
    <property type="entry name" value="OppC_N"/>
    <property type="match status" value="1"/>
</dbReference>
<dbReference type="InterPro" id="IPR035906">
    <property type="entry name" value="MetI-like_sf"/>
</dbReference>
<dbReference type="RefSeq" id="WP_194844656.1">
    <property type="nucleotide sequence ID" value="NZ_CP075585.1"/>
</dbReference>
<feature type="transmembrane region" description="Helical" evidence="7">
    <location>
        <begin position="44"/>
        <end position="64"/>
    </location>
</feature>
<name>A0ABX8Z0K7_9BACT</name>
<comment type="subcellular location">
    <subcellularLocation>
        <location evidence="1 7">Cell membrane</location>
        <topology evidence="1 7">Multi-pass membrane protein</topology>
    </subcellularLocation>
</comment>
<keyword evidence="3" id="KW-1003">Cell membrane</keyword>
<evidence type="ECO:0000313" key="9">
    <source>
        <dbReference type="EMBL" id="QZA58850.1"/>
    </source>
</evidence>
<keyword evidence="6 7" id="KW-0472">Membrane</keyword>
<evidence type="ECO:0000256" key="5">
    <source>
        <dbReference type="ARBA" id="ARBA00022989"/>
    </source>
</evidence>
<dbReference type="Pfam" id="PF00528">
    <property type="entry name" value="BPD_transp_1"/>
    <property type="match status" value="1"/>
</dbReference>
<dbReference type="CDD" id="cd06261">
    <property type="entry name" value="TM_PBP2"/>
    <property type="match status" value="1"/>
</dbReference>
<proteinExistence type="inferred from homology"/>
<feature type="transmembrane region" description="Helical" evidence="7">
    <location>
        <begin position="152"/>
        <end position="177"/>
    </location>
</feature>
<dbReference type="SUPFAM" id="SSF161098">
    <property type="entry name" value="MetI-like"/>
    <property type="match status" value="1"/>
</dbReference>
<keyword evidence="4 7" id="KW-0812">Transmembrane</keyword>
<evidence type="ECO:0000256" key="2">
    <source>
        <dbReference type="ARBA" id="ARBA00022448"/>
    </source>
</evidence>
<evidence type="ECO:0000313" key="10">
    <source>
        <dbReference type="Proteomes" id="UP000822862"/>
    </source>
</evidence>
<feature type="transmembrane region" description="Helical" evidence="7">
    <location>
        <begin position="106"/>
        <end position="132"/>
    </location>
</feature>
<dbReference type="PANTHER" id="PTHR43386:SF22">
    <property type="entry name" value="OLIGOPEPTIDE TRANSPORT SYSTEM PERMEASE PROTEIN OPPC"/>
    <property type="match status" value="1"/>
</dbReference>
<evidence type="ECO:0000256" key="7">
    <source>
        <dbReference type="RuleBase" id="RU363032"/>
    </source>
</evidence>
<evidence type="ECO:0000256" key="6">
    <source>
        <dbReference type="ARBA" id="ARBA00023136"/>
    </source>
</evidence>
<evidence type="ECO:0000256" key="3">
    <source>
        <dbReference type="ARBA" id="ARBA00022475"/>
    </source>
</evidence>